<dbReference type="GeneID" id="36841911"/>
<evidence type="ECO:0000313" key="1">
    <source>
        <dbReference type="EMBL" id="AVK77456.1"/>
    </source>
</evidence>
<reference evidence="1" key="1">
    <citation type="journal article" date="2018" name="Nat. Commun.">
        <title>Diversity and evolution of the emerging Pandoraviridae family.</title>
        <authorList>
            <person name="Legendre M."/>
            <person name="Fabre E."/>
            <person name="Poirot O."/>
            <person name="Jeudy S."/>
            <person name="Lartigue A."/>
            <person name="Alempic J.M."/>
            <person name="Beucher L."/>
            <person name="Philippe N."/>
            <person name="Bertaux L."/>
            <person name="Christo-Foroux E."/>
            <person name="Labadie K."/>
            <person name="Coute Y."/>
            <person name="Abergel C."/>
            <person name="Claverie J.M."/>
        </authorList>
    </citation>
    <scope>NUCLEOTIDE SEQUENCE [LARGE SCALE GENOMIC DNA]</scope>
    <source>
        <strain evidence="1">Macleodensis</strain>
    </source>
</reference>
<proteinExistence type="predicted"/>
<sequence length="751" mass="81326">MDRQSISGDGSAQLALTDLAPELHCHIVRFLDARSAVGYMGVSRALRVLNHAQALALRPVAGIGECLCGCDMHECDRCSCGTRYDNIHRTIHMGCSTLCYSNYVSALLGADRTEEARAFCRRLMSLVLPAFAHLGEERSREAFALWILYDAMLCKDESRVREAAALLSHEIAGTCVFRQGIWETPGILGTEDAMSRGHYGCIDRCINNADCPSHDRLGFYNQITAYGTVERAARNDDGNDQYAHIESLKAWCNGVARYRPTVFHDVSKFNRYITDMAAAGSPIQGDAYAVLAQFVRGTVDAAVDPAPDDDTPDSTRLWRWSSRQSKRMCDALAAKRLDDFDALCAEARQKMGDGGDPHSTQEIVDMMDESCEGRLHKRIVYGSESDALFVVETLSAHFPRAWANGLGARLLGSCSTSDCTPCTSVMHVACARHASDAIKLGGPQLCLALWPSTYERGRRVQGSRARALALLACDSVRWPQRAALTAAAYGDTEVLDVLAPQRAITDPCPGNTTEDALVDAKPPLWMTGVVALLTAAGYHAAACHMALRYRIDHATLDVAAIMDALDRSKPRRLWSSLYSTIVPRCPLPLAVLPTLRRTDARSVIAEAVACGVGVPMHPADCIHLAAAFPGVFDGMVASQTILPTSAVGAVDWLFCQTTLQFDPPYVISCASIGATAAVHYLAVRCGIACDIDAVRAVLPDWVSEPFQDDDGDDDDEDGACLTKPIPWIDFMEPVLGKTGVDTALLADSSGA</sequence>
<accession>A0A2U7UG63</accession>
<dbReference type="Proteomes" id="UP000249758">
    <property type="component" value="Segment"/>
</dbReference>
<dbReference type="EMBL" id="MG011691">
    <property type="protein sequence ID" value="AVK77456.1"/>
    <property type="molecule type" value="Genomic_DNA"/>
</dbReference>
<name>A0A2U7UG63_9VIRU</name>
<dbReference type="KEGG" id="vg:36841911"/>
<gene>
    <name evidence="1" type="ORF">pmac_cds_768</name>
</gene>
<dbReference type="RefSeq" id="YP_009481452.1">
    <property type="nucleotide sequence ID" value="NC_037665.1"/>
</dbReference>
<organism evidence="1">
    <name type="scientific">Pandoravirus macleodensis</name>
    <dbReference type="NCBI Taxonomy" id="2107707"/>
    <lineage>
        <taxon>Viruses</taxon>
        <taxon>Pandoravirus</taxon>
    </lineage>
</organism>
<protein>
    <submittedName>
        <fullName evidence="1">Uncharacterized protein</fullName>
    </submittedName>
</protein>